<accession>A0AB38Z917</accession>
<keyword evidence="3" id="KW-0547">Nucleotide-binding</keyword>
<dbReference type="EMBL" id="CP141531">
    <property type="protein sequence ID" value="WRO07078.1"/>
    <property type="molecule type" value="Genomic_DNA"/>
</dbReference>
<name>A0AB38Z917_9CHLR</name>
<sequence length="418" mass="47689">MTLTALSDLLFDSFEAHRILVIAPLRVARDTWPEELRKWEHLSDLRFSVAVGTESERKAALWKQADIYIINRENVQWLIEESGLPFDFDTVVVDELSSFKSHQSKRFRSLMKARPKVKRIIGLTGTPSSNGLMDLWAEFRLLDMGQRLGRFIGQYRTDYFVPDKRNGQVVFSYKPQPSAEKRIYAKIADITISMKSTDHLKMPKLVTAEYPVRMSDDERERYDEMKQDLVLQLADGEITAANAAALSNKLCQMANGAVYGDGGDFHHIHDRKLDALEDLIEAANGKPVMVAYWFKHDLERISLRLKSRHIPFSKMDTSESIARWNRGELPIALIHPASAGHGLNLQSGGNTIIWFGLTWSLELYQQTNARLWRQGQQSETVVIHHITAKDTIDERVIKALSEKDRTQTALIDAVKANL</sequence>
<dbReference type="Pfam" id="PF00271">
    <property type="entry name" value="Helicase_C"/>
    <property type="match status" value="1"/>
</dbReference>
<keyword evidence="3" id="KW-0347">Helicase</keyword>
<evidence type="ECO:0000259" key="1">
    <source>
        <dbReference type="PROSITE" id="PS51192"/>
    </source>
</evidence>
<dbReference type="InterPro" id="IPR001650">
    <property type="entry name" value="Helicase_C-like"/>
</dbReference>
<organism evidence="3 4">
    <name type="scientific">Dehalococcoides mccartyi</name>
    <dbReference type="NCBI Taxonomy" id="61435"/>
    <lineage>
        <taxon>Bacteria</taxon>
        <taxon>Bacillati</taxon>
        <taxon>Chloroflexota</taxon>
        <taxon>Dehalococcoidia</taxon>
        <taxon>Dehalococcoidales</taxon>
        <taxon>Dehalococcoidaceae</taxon>
        <taxon>Dehalococcoides</taxon>
    </lineage>
</organism>
<dbReference type="InterPro" id="IPR000330">
    <property type="entry name" value="SNF2_N"/>
</dbReference>
<dbReference type="Gene3D" id="3.40.50.300">
    <property type="entry name" value="P-loop containing nucleotide triphosphate hydrolases"/>
    <property type="match status" value="1"/>
</dbReference>
<evidence type="ECO:0000313" key="3">
    <source>
        <dbReference type="EMBL" id="WRO07078.1"/>
    </source>
</evidence>
<feature type="domain" description="Helicase ATP-binding" evidence="1">
    <location>
        <begin position="1"/>
        <end position="145"/>
    </location>
</feature>
<dbReference type="InterPro" id="IPR014001">
    <property type="entry name" value="Helicase_ATP-bd"/>
</dbReference>
<dbReference type="SUPFAM" id="SSF52540">
    <property type="entry name" value="P-loop containing nucleoside triphosphate hydrolases"/>
    <property type="match status" value="2"/>
</dbReference>
<keyword evidence="3" id="KW-0067">ATP-binding</keyword>
<dbReference type="AlphaFoldDB" id="A0AB38Z917"/>
<proteinExistence type="predicted"/>
<dbReference type="Proteomes" id="UP001327986">
    <property type="component" value="Chromosome"/>
</dbReference>
<evidence type="ECO:0000259" key="2">
    <source>
        <dbReference type="PROSITE" id="PS51194"/>
    </source>
</evidence>
<dbReference type="InterPro" id="IPR038718">
    <property type="entry name" value="SNF2-like_sf"/>
</dbReference>
<keyword evidence="3" id="KW-0378">Hydrolase</keyword>
<dbReference type="Pfam" id="PF00176">
    <property type="entry name" value="SNF2-rel_dom"/>
    <property type="match status" value="1"/>
</dbReference>
<dbReference type="GO" id="GO:0004386">
    <property type="term" value="F:helicase activity"/>
    <property type="evidence" value="ECO:0007669"/>
    <property type="project" value="UniProtKB-KW"/>
</dbReference>
<feature type="domain" description="Helicase C-terminal" evidence="2">
    <location>
        <begin position="275"/>
        <end position="418"/>
    </location>
</feature>
<protein>
    <submittedName>
        <fullName evidence="3">DEAD/DEAH box helicase</fullName>
    </submittedName>
</protein>
<dbReference type="Gene3D" id="3.40.50.10810">
    <property type="entry name" value="Tandem AAA-ATPase domain"/>
    <property type="match status" value="1"/>
</dbReference>
<evidence type="ECO:0000313" key="4">
    <source>
        <dbReference type="Proteomes" id="UP001327986"/>
    </source>
</evidence>
<gene>
    <name evidence="3" type="ORF">VLL09_06720</name>
</gene>
<dbReference type="InterPro" id="IPR027417">
    <property type="entry name" value="P-loop_NTPase"/>
</dbReference>
<reference evidence="3" key="1">
    <citation type="submission" date="2023-12" db="EMBL/GenBank/DDBJ databases">
        <title>Isolation of organohalide respiring bacteria Dehalococcoides mccartyi strain GPTCE1 in groundwater collected near a chemical plant in Suzhou, China.</title>
        <authorList>
            <person name="Liu G."/>
        </authorList>
    </citation>
    <scope>NUCLEOTIDE SEQUENCE</scope>
    <source>
        <strain evidence="3">GPTCE1</strain>
    </source>
</reference>
<dbReference type="PANTHER" id="PTHR10799">
    <property type="entry name" value="SNF2/RAD54 HELICASE FAMILY"/>
    <property type="match status" value="1"/>
</dbReference>
<dbReference type="PROSITE" id="PS51194">
    <property type="entry name" value="HELICASE_CTER"/>
    <property type="match status" value="1"/>
</dbReference>
<dbReference type="PROSITE" id="PS51192">
    <property type="entry name" value="HELICASE_ATP_BIND_1"/>
    <property type="match status" value="1"/>
</dbReference>
<dbReference type="GO" id="GO:0005524">
    <property type="term" value="F:ATP binding"/>
    <property type="evidence" value="ECO:0007669"/>
    <property type="project" value="InterPro"/>
</dbReference>